<dbReference type="Pfam" id="PF01947">
    <property type="entry name" value="Rv2949c-like"/>
    <property type="match status" value="1"/>
</dbReference>
<name>A0A4D6WLI6_9FLOR</name>
<proteinExistence type="predicted"/>
<evidence type="ECO:0008006" key="2">
    <source>
        <dbReference type="Google" id="ProtNLM"/>
    </source>
</evidence>
<protein>
    <recommendedName>
        <fullName evidence="2">Chorismate lyase</fullName>
    </recommendedName>
</protein>
<evidence type="ECO:0000313" key="1">
    <source>
        <dbReference type="EMBL" id="QCI04423.1"/>
    </source>
</evidence>
<gene>
    <name evidence="1" type="primary">ycf21</name>
</gene>
<dbReference type="Gene3D" id="3.40.1410.10">
    <property type="entry name" value="Chorismate lyase-like"/>
    <property type="match status" value="1"/>
</dbReference>
<dbReference type="EMBL" id="MK814610">
    <property type="protein sequence ID" value="QCI04423.1"/>
    <property type="molecule type" value="Genomic_DNA"/>
</dbReference>
<organism evidence="1">
    <name type="scientific">Antithamnion hubbsii</name>
    <dbReference type="NCBI Taxonomy" id="1005974"/>
    <lineage>
        <taxon>Eukaryota</taxon>
        <taxon>Rhodophyta</taxon>
        <taxon>Florideophyceae</taxon>
        <taxon>Rhodymeniophycidae</taxon>
        <taxon>Ceramiales</taxon>
        <taxon>Ceramiaceae</taxon>
        <taxon>Antithamnion</taxon>
    </lineage>
</organism>
<reference evidence="1" key="2">
    <citation type="submission" date="2019-04" db="EMBL/GenBank/DDBJ databases">
        <authorList>
            <person name="Pasella M."/>
        </authorList>
    </citation>
    <scope>NUCLEOTIDE SEQUENCE</scope>
    <source>
        <strain evidence="1">PD2206</strain>
    </source>
</reference>
<dbReference type="AlphaFoldDB" id="A0A4D6WLI6"/>
<dbReference type="InterPro" id="IPR002800">
    <property type="entry name" value="Rv2949c-like"/>
</dbReference>
<sequence>MNIYPIQNFHPILKITKNTYANWEQQISNFIPLEWQFILMNDGSFTQNLNALLIQTPAILGCQKFNPISKSDIKSIRIVWLENDKKNKFTFARSIWLFNHNICTNIDILSEKPLGYSLIQNETDINKDIKEIYYGYNTYLESKFNSKEPIWGRKYNIYYKKRSYITIEEFFSPKLINLFQIDNYKLIN</sequence>
<geneLocation type="plastid" evidence="1"/>
<dbReference type="InterPro" id="IPR028978">
    <property type="entry name" value="Chorismate_lyase_/UTRA_dom_sf"/>
</dbReference>
<keyword evidence="1" id="KW-0934">Plastid</keyword>
<accession>A0A4D6WLI6</accession>
<dbReference type="SUPFAM" id="SSF64288">
    <property type="entry name" value="Chorismate lyase-like"/>
    <property type="match status" value="1"/>
</dbReference>
<reference evidence="1" key="1">
    <citation type="journal article" date="2019" name="Mol. Phylogenet. Evol.">
        <title>Morphological evolution and classification of the red algal order Ceramiales inferred using plastid phylogenomics.</title>
        <authorList>
            <person name="Diaz-Tapia P."/>
            <person name="Pasella M.M."/>
            <person name="Verbruggen H."/>
            <person name="Maggs C.A."/>
        </authorList>
    </citation>
    <scope>NUCLEOTIDE SEQUENCE</scope>
    <source>
        <strain evidence="1">PD2206</strain>
    </source>
</reference>